<dbReference type="RefSeq" id="XP_040722937.1">
    <property type="nucleotide sequence ID" value="XM_040871809.1"/>
</dbReference>
<comment type="caution">
    <text evidence="3">The sequence shown here is derived from an EMBL/GenBank/DDBJ whole genome shotgun (WGS) entry which is preliminary data.</text>
</comment>
<dbReference type="Gene3D" id="3.40.50.1240">
    <property type="entry name" value="Phosphoglycerate mutase-like"/>
    <property type="match status" value="1"/>
</dbReference>
<accession>A0A1Y2F1U2</accession>
<keyword evidence="4" id="KW-1185">Reference proteome</keyword>
<dbReference type="GeneID" id="63788408"/>
<dbReference type="InterPro" id="IPR029033">
    <property type="entry name" value="His_PPase_superfam"/>
</dbReference>
<gene>
    <name evidence="3" type="ORF">BCR37DRAFT_400564</name>
</gene>
<protein>
    <submittedName>
        <fullName evidence="3">Histidine phosphatase superfamily</fullName>
    </submittedName>
</protein>
<comment type="similarity">
    <text evidence="1">Belongs to the histidine acid phosphatase family.</text>
</comment>
<dbReference type="OMA" id="DWEWNYY"/>
<dbReference type="GO" id="GO:0016791">
    <property type="term" value="F:phosphatase activity"/>
    <property type="evidence" value="ECO:0007669"/>
    <property type="project" value="TreeGrafter"/>
</dbReference>
<dbReference type="InterPro" id="IPR050645">
    <property type="entry name" value="Histidine_acid_phosphatase"/>
</dbReference>
<dbReference type="EMBL" id="MCFI01000020">
    <property type="protein sequence ID" value="ORY77316.1"/>
    <property type="molecule type" value="Genomic_DNA"/>
</dbReference>
<evidence type="ECO:0000256" key="1">
    <source>
        <dbReference type="ARBA" id="ARBA00005375"/>
    </source>
</evidence>
<feature type="signal peptide" evidence="2">
    <location>
        <begin position="1"/>
        <end position="31"/>
    </location>
</feature>
<evidence type="ECO:0000313" key="3">
    <source>
        <dbReference type="EMBL" id="ORY77316.1"/>
    </source>
</evidence>
<keyword evidence="2" id="KW-0732">Signal</keyword>
<organism evidence="3 4">
    <name type="scientific">Protomyces lactucae-debilis</name>
    <dbReference type="NCBI Taxonomy" id="2754530"/>
    <lineage>
        <taxon>Eukaryota</taxon>
        <taxon>Fungi</taxon>
        <taxon>Dikarya</taxon>
        <taxon>Ascomycota</taxon>
        <taxon>Taphrinomycotina</taxon>
        <taxon>Taphrinomycetes</taxon>
        <taxon>Taphrinales</taxon>
        <taxon>Protomycetaceae</taxon>
        <taxon>Protomyces</taxon>
    </lineage>
</organism>
<dbReference type="PANTHER" id="PTHR11567">
    <property type="entry name" value="ACID PHOSPHATASE-RELATED"/>
    <property type="match status" value="1"/>
</dbReference>
<dbReference type="InterPro" id="IPR000560">
    <property type="entry name" value="His_Pase_clade-2"/>
</dbReference>
<evidence type="ECO:0000313" key="4">
    <source>
        <dbReference type="Proteomes" id="UP000193685"/>
    </source>
</evidence>
<dbReference type="Pfam" id="PF00328">
    <property type="entry name" value="His_Phos_2"/>
    <property type="match status" value="1"/>
</dbReference>
<dbReference type="PANTHER" id="PTHR11567:SF195">
    <property type="entry name" value="ACID PHOSPHATASE, PUTATIVE (AFU_ORTHOLOGUE AFUA_3G14570)-RELATED"/>
    <property type="match status" value="1"/>
</dbReference>
<name>A0A1Y2F1U2_PROLT</name>
<feature type="chain" id="PRO_5013345113" evidence="2">
    <location>
        <begin position="32"/>
        <end position="495"/>
    </location>
</feature>
<evidence type="ECO:0000256" key="2">
    <source>
        <dbReference type="SAM" id="SignalP"/>
    </source>
</evidence>
<dbReference type="Proteomes" id="UP000193685">
    <property type="component" value="Unassembled WGS sequence"/>
</dbReference>
<proteinExistence type="inferred from homology"/>
<sequence>MSDSLTPAQLRLFLGITASLTLILLVQTAWAGSTKDQLQTPPSQNIPIADTALYLSEDQLKLAHVLDSKGTFGGIYTAPAGRSIGKGTSFVYNYCSMPHVSPETYSLPEAIRNRSVDARLVLVQVIQRHHKRTPYNIPDAGEPVDWHCDDISLFGDGDTNDGHAAHIYQQTYTSPLNPWSAQVRGTCQFPQLTAGGLQDALQHGRDLSAVYKQRLGLSKPPARGDLDQQDAFFRYSRAALTQATASGVLGGFYGSSPVSEIPLYAQNNLVDSLDGGYPCPAVSRLRDEMEASDAWQAHLTQTATLRQRLEAVLQTNAGRWQTDFDHYADYFQGKTCHGQPLPCHAQNASLCVSQEDVDSVFRLGDWEWDYTWRTSSTARQHITAARGVLIAELLGLLERKKAGETQIRYAHVFAHDGDLGPLLGSLGVPSVRWPGMGAEIVFELYETTAGVFMVRVLYGGQPIESTHGSLSWIALDDFAKMWRAYVPEDARAVCI</sequence>
<dbReference type="SUPFAM" id="SSF53254">
    <property type="entry name" value="Phosphoglycerate mutase-like"/>
    <property type="match status" value="1"/>
</dbReference>
<dbReference type="AlphaFoldDB" id="A0A1Y2F1U2"/>
<reference evidence="3 4" key="1">
    <citation type="submission" date="2016-07" db="EMBL/GenBank/DDBJ databases">
        <title>Pervasive Adenine N6-methylation of Active Genes in Fungi.</title>
        <authorList>
            <consortium name="DOE Joint Genome Institute"/>
            <person name="Mondo S.J."/>
            <person name="Dannebaum R.O."/>
            <person name="Kuo R.C."/>
            <person name="Labutti K."/>
            <person name="Haridas S."/>
            <person name="Kuo A."/>
            <person name="Salamov A."/>
            <person name="Ahrendt S.R."/>
            <person name="Lipzen A."/>
            <person name="Sullivan W."/>
            <person name="Andreopoulos W.B."/>
            <person name="Clum A."/>
            <person name="Lindquist E."/>
            <person name="Daum C."/>
            <person name="Ramamoorthy G.K."/>
            <person name="Gryganskyi A."/>
            <person name="Culley D."/>
            <person name="Magnuson J.K."/>
            <person name="James T.Y."/>
            <person name="O'Malley M.A."/>
            <person name="Stajich J.E."/>
            <person name="Spatafora J.W."/>
            <person name="Visel A."/>
            <person name="Grigoriev I.V."/>
        </authorList>
    </citation>
    <scope>NUCLEOTIDE SEQUENCE [LARGE SCALE GENOMIC DNA]</scope>
    <source>
        <strain evidence="3 4">12-1054</strain>
    </source>
</reference>
<dbReference type="OrthoDB" id="10262962at2759"/>